<organism evidence="1 2">
    <name type="scientific">candidate division CSSED10-310 bacterium</name>
    <dbReference type="NCBI Taxonomy" id="2855610"/>
    <lineage>
        <taxon>Bacteria</taxon>
        <taxon>Bacteria division CSSED10-310</taxon>
    </lineage>
</organism>
<proteinExistence type="predicted"/>
<name>A0ABV6Z5M1_UNCC1</name>
<dbReference type="Pfam" id="PF24716">
    <property type="entry name" value="WapI"/>
    <property type="match status" value="1"/>
</dbReference>
<accession>A0ABV6Z5M1</accession>
<sequence>MIAQVKEPLGKPDVQLAGLKIWIHGRQFPDCDDYWDGNWLNVTAFCGTAEACVWTGGHIIHLSEISHFRIGAARLYQEISGEAELPCLEPELAVELKSQDLGHIEMIVNITPDSVSQAHRFIFNIDQSYLPPLIADCDEILEKYPLVGEK</sequence>
<evidence type="ECO:0000313" key="1">
    <source>
        <dbReference type="EMBL" id="MFC1853746.1"/>
    </source>
</evidence>
<dbReference type="Proteomes" id="UP001594351">
    <property type="component" value="Unassembled WGS sequence"/>
</dbReference>
<keyword evidence="2" id="KW-1185">Reference proteome</keyword>
<evidence type="ECO:0000313" key="2">
    <source>
        <dbReference type="Proteomes" id="UP001594351"/>
    </source>
</evidence>
<dbReference type="InterPro" id="IPR056510">
    <property type="entry name" value="WapI"/>
</dbReference>
<comment type="caution">
    <text evidence="1">The sequence shown here is derived from an EMBL/GenBank/DDBJ whole genome shotgun (WGS) entry which is preliminary data.</text>
</comment>
<reference evidence="1 2" key="1">
    <citation type="submission" date="2024-09" db="EMBL/GenBank/DDBJ databases">
        <title>Laminarin stimulates single cell rates of sulfate reduction while oxygen inhibits transcriptomic activity in coastal marine sediment.</title>
        <authorList>
            <person name="Lindsay M."/>
            <person name="Orcutt B."/>
            <person name="Emerson D."/>
            <person name="Stepanauskas R."/>
            <person name="D'Angelo T."/>
        </authorList>
    </citation>
    <scope>NUCLEOTIDE SEQUENCE [LARGE SCALE GENOMIC DNA]</scope>
    <source>
        <strain evidence="1">SAG AM-311-K15</strain>
    </source>
</reference>
<protein>
    <submittedName>
        <fullName evidence="1">Uncharacterized protein</fullName>
    </submittedName>
</protein>
<gene>
    <name evidence="1" type="ORF">ACFL27_26480</name>
</gene>
<dbReference type="EMBL" id="JBHPBY010000592">
    <property type="protein sequence ID" value="MFC1853746.1"/>
    <property type="molecule type" value="Genomic_DNA"/>
</dbReference>